<dbReference type="InterPro" id="IPR027417">
    <property type="entry name" value="P-loop_NTPase"/>
</dbReference>
<reference evidence="25" key="1">
    <citation type="journal article" date="2018" name="Nature">
        <title>The evolutionary history of vertebrate RNA viruses.</title>
        <authorList>
            <person name="Shi M."/>
            <person name="Lin X.D."/>
            <person name="Chen X."/>
            <person name="Tian J.H."/>
            <person name="Chen L.J."/>
            <person name="Li K."/>
            <person name="Wang W."/>
            <person name="Eden J.S."/>
            <person name="Shen J.J."/>
            <person name="Liu L."/>
            <person name="Holmes E.C."/>
            <person name="Zhang Y.Z."/>
        </authorList>
    </citation>
    <scope>NUCLEOTIDE SEQUENCE [LARGE SCALE GENOMIC DNA]</scope>
    <source>
        <strain evidence="25">LPSG2430</strain>
    </source>
</reference>
<evidence type="ECO:0000256" key="6">
    <source>
        <dbReference type="ARBA" id="ARBA00022692"/>
    </source>
</evidence>
<dbReference type="SUPFAM" id="SSF142877">
    <property type="entry name" value="EndoU-like"/>
    <property type="match status" value="1"/>
</dbReference>
<dbReference type="GO" id="GO:0004540">
    <property type="term" value="F:RNA nuclease activity"/>
    <property type="evidence" value="ECO:0007669"/>
    <property type="project" value="UniProtKB-ARBA"/>
</dbReference>
<dbReference type="InterPro" id="IPR044320">
    <property type="entry name" value="NSP11_Av_N"/>
</dbReference>
<evidence type="ECO:0000256" key="10">
    <source>
        <dbReference type="ARBA" id="ARBA00022758"/>
    </source>
</evidence>
<dbReference type="InterPro" id="IPR043504">
    <property type="entry name" value="Peptidase_S1_PA_chymotrypsin"/>
</dbReference>
<evidence type="ECO:0000313" key="25">
    <source>
        <dbReference type="EMBL" id="AVM87321.1"/>
    </source>
</evidence>
<feature type="transmembrane region" description="Helical" evidence="21">
    <location>
        <begin position="2179"/>
        <end position="2203"/>
    </location>
</feature>
<feature type="transmembrane region" description="Helical" evidence="21">
    <location>
        <begin position="1392"/>
        <end position="1410"/>
    </location>
</feature>
<feature type="transmembrane region" description="Helical" evidence="21">
    <location>
        <begin position="2119"/>
        <end position="2138"/>
    </location>
</feature>
<feature type="transmembrane region" description="Helical" evidence="21">
    <location>
        <begin position="1760"/>
        <end position="1785"/>
    </location>
</feature>
<evidence type="ECO:0000256" key="16">
    <source>
        <dbReference type="ARBA" id="ARBA00022989"/>
    </source>
</evidence>
<comment type="subcellular location">
    <subcellularLocation>
        <location evidence="1">Host membrane</location>
        <topology evidence="1">Multi-pass membrane protein</topology>
    </subcellularLocation>
</comment>
<organism evidence="25">
    <name type="scientific">Guangdong greater green snake arterivirus</name>
    <dbReference type="NCBI Taxonomy" id="2116442"/>
    <lineage>
        <taxon>Viruses</taxon>
        <taxon>Riboviria</taxon>
        <taxon>Orthornavirae</taxon>
        <taxon>Pisuviricota</taxon>
        <taxon>Pisoniviricetes</taxon>
        <taxon>Nidovirales</taxon>
        <taxon>Arnidovirineae</taxon>
        <taxon>Gresnaviridae</taxon>
        <taxon>Reternivirinae</taxon>
        <taxon>Cyclophivirus</taxon>
        <taxon>Cyclophivirus ptyadis</taxon>
        <taxon>Ptyasnivirus 1</taxon>
    </lineage>
</organism>
<dbReference type="GO" id="GO:0003723">
    <property type="term" value="F:RNA binding"/>
    <property type="evidence" value="ECO:0007669"/>
    <property type="project" value="InterPro"/>
</dbReference>
<keyword evidence="17 21" id="KW-0472">Membrane</keyword>
<dbReference type="Gene3D" id="3.40.50.300">
    <property type="entry name" value="P-loop containing nucleotide triphosphate hydrolases"/>
    <property type="match status" value="1"/>
</dbReference>
<feature type="compositionally biased region" description="Basic residues" evidence="20">
    <location>
        <begin position="1154"/>
        <end position="1163"/>
    </location>
</feature>
<evidence type="ECO:0000256" key="2">
    <source>
        <dbReference type="ARBA" id="ARBA00022087"/>
    </source>
</evidence>
<sequence length="4326" mass="483104">MEYLTSKLADLRIWSENQEKEPHKRLPLPSQVFSPKHEISDKHQRWMNRHVIWQSNNLQNPTDPACHRARIPLTLQNGFYYHSTWDLPKFCDEPGRCGSFCFNDWAYCICCGAPVGVFVAGPYGCFWRSVFPAVASRLFATEDPRVLAKMLKSALYCTGSSLYSAATSAQVAICMAGQGWIRNVSFGNCSNRTADSRGMTCYPFNPKTQKTPIPGAVAYFNYLHISTTPFDEASYCLANDDTFVLASDIDHGILSFQCSWNGLPETLHSSYAKRVPVTDRNPGPPSPRCPRKAAPWMVAPFPKPTNEENMLAFHAPLSHFAAQKWLKIPYIDGPNNGIVETREGYWVQPGKIDPKVNAAMLMSARAHGIMTTGFIKRSTLVQAARGSFILTPCDTSFASFDAGIAPLFLGRGISSWCEPDLRKIGGIPARTTACMHVNQFNWLTYKNQILCCPHASEAFYHPEGTTGSCFLRFAPIVYAMGGVPTAAGFNKSGCDIPTFSDAACFKLTKRVWDKNDTDTPICSIQGRHAVEPTPGLPSLFRGGFWDRQFDGNLGGRRNGRRSRHHGKPINWVSKQQKENITQSIRAGGKITLPIDGEERVLFETISDLTQSSSDELEVNPQTNPEINDWQMADDLLANSISVQDLPSSLEFSRESGLIDEPTPKEVMAAITILRSMKKDTVEGSRTPPIPKPRKRTLKPDANARAVKLPQEETPLACSELTLLTATEKESLLKTCSDNELRLESEKQMTMLTSRSLPASAPCTPLELTSDQSESSPSASEESDVSSTSTDAGVVLHRDQWFAADVISACPLRFEDPTACRCVDVLVTTRRKSPAQRWVKTDSSFEPYVKLGSTLPTGDYNWNLSKTGFVAYDNFPNGDCSAFQKVDYSACPDGTHLTLMLQEKDHVYPLQLSKRPCKRAMYTTSYPGTIMEVQHLPPPYQWYNPKMDGWCGYQCIRAHLKLTDTWDSMKFVLRCCNLNPSHFEPYWGSELPFDLWLCVGHFAPGEKANISLMTPEALQALGITLALSCTNCFVPLNCTSVMYLTGNHFNIFIWPYSTSARLLSDAKFGFRTPGSIARDTLSSPPLVIKPSPIPYDSAESTLSDTQSECSSTLKTLITTSNKLLESVTSRITKHFTTTDDDSPKTAPTASTQKVSLKKQLRARRQAQAASNSHEDSDSGSDCSAKVKISASGYLPLSVAAKVDGFCRLPPADCSCGDQAAIAVNGESYCWNCTTHLSPSTLVKKHHKKKAEFKLSKVCDFELKPTFTKRWHKKWSLKPDPFDTSLVSFLILIYWALFHMTGLYLVPFLLAIFGTFCLPFRSRLADPLHLLGTVIVTSLEVKRKQYLCHDYLSCLEAYGVDPGSLYSSALLLPLGPFSVTGWLISMLVNARGSYVTFHWFLVLTDLITYGFITKTFNPHFWCFGRCYKALPKTHNVFTACGPFPVSEALLDSLCEKYTCFGDIIWNAFHKRGHYFGDENPITVISAPGRPWAGYDPKLAKSTTVFEYPTTCTQWATAVRHLCTVGGPVRLSCPKTPSHDDLSDSYPNWMAGIDLPDFMPDLPVDEDVETLTVDAVTGAKLLEIPFFKRAEDKIRIVNTQYTLAEENNFYPDILNRADTCRYIRREMLKPDMTNSLTAEEIQVLADSKYRVGGFTPLIALTVLALICSTVVLFWSLPCGYGTADPFCVNPYRSFHPRLHDDSSYCSNNPYISLCISTKGLSTPTIFAVARNNVFPTAFAIVISCAILYEVLFGKVMITLVTGFIFFTSVALASLFPLAYPLVHVTLAVIAWKRGLRTGDLLIAMIGLVACSSLHYFLINAGLYIAIFLVLTFSNVSFGFSGTAFRLHGFGLLPCVVTPNTIVQYSNATNSSLQSVMTRAASAPNGTILAACLDAHINNTNYLYLPRDQGVIIKESGLRSSIPSKFVFKVISDTTTSTGFMAKDRNGNVTLYTTKHALASDRLILKFPSGDITCSRSQWKVEGENASLKYVGPDADKAAMMEWDNPSNGLVTLHTCTGTDTAVWCSRTYVSQSTAGDSGSPVTQGGKLVGIHYGSNKAGYAVMSDQYGSLSSTNLVRLSEVDKFFSGPMIATPSFSSLAIEIDTEMIHSDTAQALTRHAEQSAHTTVVMVYMIIVAYCLRFVQHGPAYFAGFLFAYSVIPAWLSDTVMILASVGFELLHPQTYYLSILRCVHIVVGGSFSQIFTMWISTCAYNVACWFYLNEVPYFSLYSSFDLEIKCVIFGAMVALQLLTMFMGKDVFPWGPPLTGTHRTLRRVMIDLLKESQTRLLKAFCGPNFPDAVVTNSQLPCPSILTPEQKKLVEASPECRTLLKMLGLLTEDPVDNVLTVETPVVNGWANGDTDEKVEYVPYEHKHPPASTHIQISQEVVLLDDIEWLKKTASDPKIVKDLNWLSNLAQKQTADFRKALRRVIVPQTTVPKDLSISALVDAIQPPLGTPKRIVFIDCDDLVYNGSRYQAIETRSVAGRSFVIADRIDEECTQFDTVSFEGDFIFVTHRGRSNVLITRGMFHRRLFGDKEFGFKDSCSKAWAQTAWDLVQAKIKEEATQSGNKQSSALLRQFDVEATQSGNKQSSTLLRQFDVEKSNLPKPVTVKTLCETLTSEDMTDTERLERLLKFISAQMPKNLSRGPLPSGPQQHLGNPSYINVVDKGFVMRKDNTVIDSGMEFKTWKSDDEYENTRCKLGYSCSTVKQIDQCKVSRSFKFSAAGAVLERFLFGDQPDIKLCPIHYFKSWGDSGCNESCWDWEHDDNWNDDWEQTTAYSLRFAIDMFNDEPLFDTHWMAKHAKHPVTKFIIENWHPPKPRHSSDVIWDYSEEKQKCFGVLRDSWIGDIHYKTWEMTGNVHHKASALAAKGIPTSKGERYPISEPGTLLPAWSYNDLSDLESLPYLPQRYLAPINFSSLRDDVLKYSFVRNGFFPFHWIDRALQQLDHYFGEFENYFVPPSEIPTNSSSIGVNGTLYTQKDMMSVITQEELIQALDEVWMCPVAITPKIQFCASYKVRTIFGSPGLSSCAARWAFFALNTHLHEAVHKPNNPICVGLNKFGPQIESKIPPRFDKIMSVDFESCDRSTTHLMRAIQQTWFCDKIGKMDWLKFLIVNTTNEKCVFMGTDFTKPGGVSSGDANTTLANTVQSVVYATAYVLFLAEVYAPDWRASDWDPEKLYKLAPYLCYSDDTAFFLDSSNEFHKLITPKSFSAFMSGISGLKFNEKKTTISKPEDAEFLGCSLRKVDGQWRLVPKPERLAASIYYGMTGSSPQTRFASSVAACLDACALSVAEPKLFQKFLDVLSKIKERHHYDCDLSLERFQLAYYEHQGGSVHVNPEAIRNCCFCTTPRTCNCDCGLSFCTLHGIEHSLACSSHECTSMLVTCCHPPKYISYNGEFFCSFCTGNPTIAPTATPRYNEHYKFSGNSFWNLVTFAFSHYHWQSLQPKEVVVNVTKGTTPNGYYGMHCKIGRNRYVLAKSDGGLFRLIPELPDGQYMAQTIPPSMQGINFFHAATNHAKSYEIVGPPGTGKTYQIANTLANQVNAILTQTNACSDEHAAVLNAFNVPFTMCRPQNSAHGKFIQPNKVGTLLISTLAAYTGSGTVVIDEVYQACPISILKCLTTNIVYALGDRMQLPVVTDSKHQAFQMFRKLKQLDVCYRFGQNMVDIIQHLYDDKITSACSRDLEIVVSQVPSEEGQVITPLHRHRRGNALTVDSSQGKTFDCVSLNLYTASGLTLNRALVGITRAKSKLVIFDPGRSLLRHFPKLSSFYPQNAQPVVEERLDRVGLPGYPNSRAYVDFEFVHYHGRDPPHPIEPCSAGVVISHFGKIQRSHSFNFKLPKYPGRFVWKPPGFKHLPLDGEDSVQDFFDVLLYVDEIVVYNGEQDIKLLNILAERHKFPLSAKLIFNLKGPALSKLVDYELHTAIEDAFSLCKFMESTDDIACPLDSVCNNLGFFFTSCRHLASRGLTFLPEKFQEFWPVVSTKKLPNCLLLSKDPIDKNSVKPRYAGWRIGASVFVPDSELAYPDWFTLVEDGKTQPLPKTLFSTGRLESNIRELIPGEKPDSHAYGCDTKSKGQLGGCHHITCPGLPPKLPEGGAVRKMGVSYGGKSKFLCTVSDVYSPLLPTTTHNGKSEVYKLNVDYLQYRFMVWEGHTSYFQLDEESVANPGMVRAISKTLGCLPFPKGPMVRCDVPGLKFSPNVKFSDVDYDLLVTQQLPIEIQTPTCFVTTETPNLRLKHLNLIGYKCVNFERQVYSCVLLDKGAQSSKQILKSFLLSYEACKLRSQDAYVTFDSNLVSLQGFLPRSICPKFDPLWSSKEDVLEPKDLELVKLCLM</sequence>
<evidence type="ECO:0000256" key="9">
    <source>
        <dbReference type="ARBA" id="ARBA00022741"/>
    </source>
</evidence>
<dbReference type="SUPFAM" id="SSF52540">
    <property type="entry name" value="P-loop containing nucleoside triphosphate hydrolases"/>
    <property type="match status" value="1"/>
</dbReference>
<keyword evidence="11" id="KW-0378">Hydrolase</keyword>
<dbReference type="CDD" id="cd23189">
    <property type="entry name" value="Arteriviridae_RdRp"/>
    <property type="match status" value="1"/>
</dbReference>
<evidence type="ECO:0000256" key="20">
    <source>
        <dbReference type="SAM" id="MobiDB-lite"/>
    </source>
</evidence>
<keyword evidence="6 21" id="KW-0812">Transmembrane</keyword>
<feature type="transmembrane region" description="Helical" evidence="21">
    <location>
        <begin position="1797"/>
        <end position="1814"/>
    </location>
</feature>
<dbReference type="InterPro" id="IPR027351">
    <property type="entry name" value="(+)RNA_virus_helicase_core_dom"/>
</dbReference>
<dbReference type="Pfam" id="PF05579">
    <property type="entry name" value="Peptidase_S32"/>
    <property type="match status" value="1"/>
</dbReference>
<feature type="transmembrane region" description="Helical" evidence="21">
    <location>
        <begin position="2144"/>
        <end position="2167"/>
    </location>
</feature>
<evidence type="ECO:0000259" key="23">
    <source>
        <dbReference type="Pfam" id="PF01443"/>
    </source>
</evidence>
<proteinExistence type="predicted"/>
<dbReference type="EMBL" id="MG600023">
    <property type="protein sequence ID" value="AVM87321.1"/>
    <property type="molecule type" value="Genomic_RNA"/>
</dbReference>
<evidence type="ECO:0000256" key="8">
    <source>
        <dbReference type="ARBA" id="ARBA00022723"/>
    </source>
</evidence>
<evidence type="ECO:0000256" key="3">
    <source>
        <dbReference type="ARBA" id="ARBA00022484"/>
    </source>
</evidence>
<dbReference type="GO" id="GO:0008234">
    <property type="term" value="F:cysteine-type peptidase activity"/>
    <property type="evidence" value="ECO:0007669"/>
    <property type="project" value="UniProtKB-KW"/>
</dbReference>
<name>A0A2P1GMV4_9NIDO</name>
<evidence type="ECO:0000256" key="17">
    <source>
        <dbReference type="ARBA" id="ARBA00023136"/>
    </source>
</evidence>
<dbReference type="GO" id="GO:0019082">
    <property type="term" value="P:viral protein processing"/>
    <property type="evidence" value="ECO:0007669"/>
    <property type="project" value="InterPro"/>
</dbReference>
<dbReference type="InterPro" id="IPR001205">
    <property type="entry name" value="RNA-dir_pol_C"/>
</dbReference>
<keyword evidence="9" id="KW-0547">Nucleotide-binding</keyword>
<evidence type="ECO:0000256" key="15">
    <source>
        <dbReference type="ARBA" id="ARBA00022953"/>
    </source>
</evidence>
<keyword evidence="26" id="KW-1185">Reference proteome</keyword>
<accession>A0A2P1GMV4</accession>
<keyword evidence="14" id="KW-1043">Host membrane</keyword>
<keyword evidence="3" id="KW-0696">RNA-directed RNA polymerase</keyword>
<keyword evidence="4" id="KW-0645">Protease</keyword>
<dbReference type="GO" id="GO:0003678">
    <property type="term" value="F:DNA helicase activity"/>
    <property type="evidence" value="ECO:0007669"/>
    <property type="project" value="UniProtKB-EC"/>
</dbReference>
<feature type="compositionally biased region" description="Polar residues" evidence="20">
    <location>
        <begin position="1144"/>
        <end position="1153"/>
    </location>
</feature>
<dbReference type="RefSeq" id="YP_009755862.1">
    <property type="nucleotide sequence ID" value="NC_046959.1"/>
</dbReference>
<evidence type="ECO:0000256" key="11">
    <source>
        <dbReference type="ARBA" id="ARBA00022801"/>
    </source>
</evidence>
<dbReference type="GO" id="GO:0005524">
    <property type="term" value="F:ATP binding"/>
    <property type="evidence" value="ECO:0007669"/>
    <property type="project" value="UniProtKB-KW"/>
</dbReference>
<feature type="transmembrane region" description="Helical" evidence="21">
    <location>
        <begin position="1820"/>
        <end position="1841"/>
    </location>
</feature>
<dbReference type="GO" id="GO:0006508">
    <property type="term" value="P:proteolysis"/>
    <property type="evidence" value="ECO:0007669"/>
    <property type="project" value="UniProtKB-KW"/>
</dbReference>
<feature type="transmembrane region" description="Helical" evidence="21">
    <location>
        <begin position="1284"/>
        <end position="1311"/>
    </location>
</feature>
<dbReference type="SUPFAM" id="SSF56672">
    <property type="entry name" value="DNA/RNA polymerases"/>
    <property type="match status" value="1"/>
</dbReference>
<dbReference type="InterPro" id="IPR043502">
    <property type="entry name" value="DNA/RNA_pol_sf"/>
</dbReference>
<dbReference type="KEGG" id="vg:54124743"/>
<dbReference type="GO" id="GO:0003968">
    <property type="term" value="F:RNA-directed RNA polymerase activity"/>
    <property type="evidence" value="ECO:0007669"/>
    <property type="project" value="UniProtKB-KW"/>
</dbReference>
<dbReference type="InterPro" id="IPR008760">
    <property type="entry name" value="EAV_peptidase_S32"/>
</dbReference>
<evidence type="ECO:0000256" key="5">
    <source>
        <dbReference type="ARBA" id="ARBA00022679"/>
    </source>
</evidence>
<protein>
    <recommendedName>
        <fullName evidence="2">Replicase polyprotein 1ab</fullName>
    </recommendedName>
    <alternativeName>
        <fullName evidence="18">ORF1ab polyprotein</fullName>
    </alternativeName>
</protein>
<evidence type="ECO:0000256" key="7">
    <source>
        <dbReference type="ARBA" id="ARBA00022695"/>
    </source>
</evidence>
<comment type="catalytic activity">
    <reaction evidence="19">
        <text>ATP + H2O = ADP + phosphate + H(+)</text>
        <dbReference type="Rhea" id="RHEA:13065"/>
        <dbReference type="ChEBI" id="CHEBI:15377"/>
        <dbReference type="ChEBI" id="CHEBI:15378"/>
        <dbReference type="ChEBI" id="CHEBI:30616"/>
        <dbReference type="ChEBI" id="CHEBI:43474"/>
        <dbReference type="ChEBI" id="CHEBI:456216"/>
        <dbReference type="EC" id="3.6.4.12"/>
    </reaction>
</comment>
<feature type="transmembrane region" description="Helical" evidence="21">
    <location>
        <begin position="1654"/>
        <end position="1673"/>
    </location>
</feature>
<keyword evidence="8" id="KW-0479">Metal-binding</keyword>
<dbReference type="Pfam" id="PF01443">
    <property type="entry name" value="Viral_helicase1"/>
    <property type="match status" value="1"/>
</dbReference>
<keyword evidence="12" id="KW-0788">Thiol protease</keyword>
<feature type="region of interest" description="Disordered" evidence="20">
    <location>
        <begin position="753"/>
        <end position="789"/>
    </location>
</feature>
<keyword evidence="10" id="KW-0688">Ribosomal frameshifting</keyword>
<dbReference type="Pfam" id="PF22049">
    <property type="entry name" value="PRRSV-NSP11_N"/>
    <property type="match status" value="1"/>
</dbReference>
<evidence type="ECO:0000256" key="12">
    <source>
        <dbReference type="ARBA" id="ARBA00022807"/>
    </source>
</evidence>
<dbReference type="CDD" id="cd21166">
    <property type="entry name" value="NTD_av_Nsp11-like"/>
    <property type="match status" value="1"/>
</dbReference>
<evidence type="ECO:0000256" key="1">
    <source>
        <dbReference type="ARBA" id="ARBA00004301"/>
    </source>
</evidence>
<dbReference type="InterPro" id="IPR009003">
    <property type="entry name" value="Peptidase_S1_PA"/>
</dbReference>
<evidence type="ECO:0000256" key="14">
    <source>
        <dbReference type="ARBA" id="ARBA00022870"/>
    </source>
</evidence>
<dbReference type="GO" id="GO:0033644">
    <property type="term" value="C:host cell membrane"/>
    <property type="evidence" value="ECO:0007669"/>
    <property type="project" value="UniProtKB-SubCell"/>
</dbReference>
<evidence type="ECO:0000256" key="19">
    <source>
        <dbReference type="ARBA" id="ARBA00047995"/>
    </source>
</evidence>
<dbReference type="Gene3D" id="2.40.10.10">
    <property type="entry name" value="Trypsin-like serine proteases"/>
    <property type="match status" value="1"/>
</dbReference>
<evidence type="ECO:0000313" key="26">
    <source>
        <dbReference type="Proteomes" id="UP000502925"/>
    </source>
</evidence>
<dbReference type="GO" id="GO:0075523">
    <property type="term" value="P:viral translational frameshifting"/>
    <property type="evidence" value="ECO:0007669"/>
    <property type="project" value="UniProtKB-KW"/>
</dbReference>
<dbReference type="GeneID" id="54124743"/>
<evidence type="ECO:0000256" key="13">
    <source>
        <dbReference type="ARBA" id="ARBA00022840"/>
    </source>
</evidence>
<feature type="region of interest" description="Disordered" evidence="20">
    <location>
        <begin position="1134"/>
        <end position="1180"/>
    </location>
</feature>
<dbReference type="InterPro" id="IPR037227">
    <property type="entry name" value="EndoU-like"/>
</dbReference>
<evidence type="ECO:0000256" key="21">
    <source>
        <dbReference type="SAM" id="Phobius"/>
    </source>
</evidence>
<dbReference type="GO" id="GO:0004252">
    <property type="term" value="F:serine-type endopeptidase activity"/>
    <property type="evidence" value="ECO:0007669"/>
    <property type="project" value="InterPro"/>
</dbReference>
<keyword evidence="13" id="KW-0067">ATP-binding</keyword>
<feature type="domain" description="RNA-directed RNA polymerase C-terminal" evidence="22">
    <location>
        <begin position="2993"/>
        <end position="3268"/>
    </location>
</feature>
<dbReference type="GO" id="GO:0006351">
    <property type="term" value="P:DNA-templated transcription"/>
    <property type="evidence" value="ECO:0007669"/>
    <property type="project" value="InterPro"/>
</dbReference>
<keyword evidence="7" id="KW-0548">Nucleotidyltransferase</keyword>
<feature type="domain" description="(+)RNA virus helicase C-terminal" evidence="23">
    <location>
        <begin position="3518"/>
        <end position="3747"/>
    </location>
</feature>
<dbReference type="SUPFAM" id="SSF50494">
    <property type="entry name" value="Trypsin-like serine proteases"/>
    <property type="match status" value="1"/>
</dbReference>
<keyword evidence="16 21" id="KW-1133">Transmembrane helix</keyword>
<feature type="domain" description="NSP11 N-terminal arterivirus" evidence="24">
    <location>
        <begin position="3936"/>
        <end position="4015"/>
    </location>
</feature>
<feature type="compositionally biased region" description="Low complexity" evidence="20">
    <location>
        <begin position="768"/>
        <end position="789"/>
    </location>
</feature>
<keyword evidence="5" id="KW-0808">Transferase</keyword>
<feature type="transmembrane region" description="Helical" evidence="21">
    <location>
        <begin position="1733"/>
        <end position="1754"/>
    </location>
</feature>
<dbReference type="Proteomes" id="UP000502925">
    <property type="component" value="Segment"/>
</dbReference>
<evidence type="ECO:0000259" key="22">
    <source>
        <dbReference type="Pfam" id="PF00680"/>
    </source>
</evidence>
<evidence type="ECO:0000256" key="18">
    <source>
        <dbReference type="ARBA" id="ARBA00029611"/>
    </source>
</evidence>
<evidence type="ECO:0000259" key="24">
    <source>
        <dbReference type="Pfam" id="PF22049"/>
    </source>
</evidence>
<evidence type="ECO:0000256" key="4">
    <source>
        <dbReference type="ARBA" id="ARBA00022670"/>
    </source>
</evidence>
<feature type="transmembrane region" description="Helical" evidence="21">
    <location>
        <begin position="1367"/>
        <end position="1386"/>
    </location>
</feature>
<dbReference type="GO" id="GO:0046872">
    <property type="term" value="F:metal ion binding"/>
    <property type="evidence" value="ECO:0007669"/>
    <property type="project" value="UniProtKB-KW"/>
</dbReference>
<keyword evidence="15" id="KW-0693">Viral RNA replication</keyword>
<dbReference type="Pfam" id="PF00680">
    <property type="entry name" value="RdRP_1"/>
    <property type="match status" value="1"/>
</dbReference>